<keyword evidence="3" id="KW-0378">Hydrolase</keyword>
<feature type="transmembrane region" description="Helical" evidence="1">
    <location>
        <begin position="230"/>
        <end position="247"/>
    </location>
</feature>
<keyword evidence="3" id="KW-0645">Protease</keyword>
<evidence type="ECO:0000313" key="3">
    <source>
        <dbReference type="EMBL" id="MBY5958910.1"/>
    </source>
</evidence>
<keyword evidence="1" id="KW-0812">Transmembrane</keyword>
<evidence type="ECO:0000256" key="1">
    <source>
        <dbReference type="SAM" id="Phobius"/>
    </source>
</evidence>
<dbReference type="Proteomes" id="UP000753961">
    <property type="component" value="Unassembled WGS sequence"/>
</dbReference>
<accession>A0A953HUX3</accession>
<feature type="transmembrane region" description="Helical" evidence="1">
    <location>
        <begin position="193"/>
        <end position="210"/>
    </location>
</feature>
<reference evidence="3" key="1">
    <citation type="submission" date="2021-06" db="EMBL/GenBank/DDBJ databases">
        <title>44 bacteria genomes isolated from Dapeng, Shenzhen.</title>
        <authorList>
            <person name="Zheng W."/>
            <person name="Yu S."/>
            <person name="Huang Y."/>
        </authorList>
    </citation>
    <scope>NUCLEOTIDE SEQUENCE</scope>
    <source>
        <strain evidence="3">DP5N28-2</strain>
    </source>
</reference>
<feature type="transmembrane region" description="Helical" evidence="1">
    <location>
        <begin position="293"/>
        <end position="310"/>
    </location>
</feature>
<feature type="transmembrane region" description="Helical" evidence="1">
    <location>
        <begin position="66"/>
        <end position="83"/>
    </location>
</feature>
<comment type="caution">
    <text evidence="3">The sequence shown here is derived from an EMBL/GenBank/DDBJ whole genome shotgun (WGS) entry which is preliminary data.</text>
</comment>
<keyword evidence="3" id="KW-0482">Metalloprotease</keyword>
<feature type="transmembrane region" description="Helical" evidence="1">
    <location>
        <begin position="119"/>
        <end position="136"/>
    </location>
</feature>
<feature type="transmembrane region" description="Helical" evidence="1">
    <location>
        <begin position="322"/>
        <end position="352"/>
    </location>
</feature>
<dbReference type="InterPro" id="IPR003675">
    <property type="entry name" value="Rce1/LyrA-like_dom"/>
</dbReference>
<feature type="domain" description="CAAX prenyl protease 2/Lysostaphin resistance protein A-like" evidence="2">
    <location>
        <begin position="308"/>
        <end position="376"/>
    </location>
</feature>
<feature type="transmembrane region" description="Helical" evidence="1">
    <location>
        <begin position="156"/>
        <end position="172"/>
    </location>
</feature>
<name>A0A953HUX3_9BACT</name>
<keyword evidence="1" id="KW-1133">Transmembrane helix</keyword>
<dbReference type="EMBL" id="JAHVHU010000010">
    <property type="protein sequence ID" value="MBY5958910.1"/>
    <property type="molecule type" value="Genomic_DNA"/>
</dbReference>
<feature type="transmembrane region" description="Helical" evidence="1">
    <location>
        <begin position="267"/>
        <end position="287"/>
    </location>
</feature>
<dbReference type="AlphaFoldDB" id="A0A953HUX3"/>
<gene>
    <name evidence="3" type="ORF">KUV50_12230</name>
</gene>
<protein>
    <submittedName>
        <fullName evidence="3">CPBP family intramembrane metalloprotease</fullName>
    </submittedName>
</protein>
<sequence>MKKENLSTLLVLLMLTLLWLFFNRGQGQWFFYLIDLPYFILFTGLLFSLGLPSISQGIRYGTKKSISKTLIVPVVLLVLYYLYAALNGQPVMEGASLLMPYLVLFPVLALFHQSPKYNTVTWWDLGVLLLLLWPVTLVDLPERTSLPIEGVHFDSVYRMMIMMVTVYAFVVVRRLPGVGFWIDLSWRKLWTTLWVWALYIGLILVLGFYLEFMVYEGFGSNHEGNWERILIRFLSIYLHTALFEELFFRGLLQNMLARKIRQSANPLIFWIAGFVVLTLLALLTGVMMKDGMVWFPMMITMMLLVGAYLMSNIFKGYQHHYLAMAITSVVFGLVHFHGGSVIFVGFAILAGWAYGYVYWKTKNVFYAALIHTLVNISPLLFGLDLLK</sequence>
<dbReference type="Pfam" id="PF02517">
    <property type="entry name" value="Rce1-like"/>
    <property type="match status" value="2"/>
</dbReference>
<keyword evidence="1" id="KW-0472">Membrane</keyword>
<dbReference type="RefSeq" id="WP_222580444.1">
    <property type="nucleotide sequence ID" value="NZ_JAHVHU010000010.1"/>
</dbReference>
<feature type="transmembrane region" description="Helical" evidence="1">
    <location>
        <begin position="95"/>
        <end position="112"/>
    </location>
</feature>
<organism evidence="3 4">
    <name type="scientific">Membranihabitans marinus</name>
    <dbReference type="NCBI Taxonomy" id="1227546"/>
    <lineage>
        <taxon>Bacteria</taxon>
        <taxon>Pseudomonadati</taxon>
        <taxon>Bacteroidota</taxon>
        <taxon>Saprospiria</taxon>
        <taxon>Saprospirales</taxon>
        <taxon>Saprospiraceae</taxon>
        <taxon>Membranihabitans</taxon>
    </lineage>
</organism>
<dbReference type="GO" id="GO:0080120">
    <property type="term" value="P:CAAX-box protein maturation"/>
    <property type="evidence" value="ECO:0007669"/>
    <property type="project" value="UniProtKB-ARBA"/>
</dbReference>
<feature type="transmembrane region" description="Helical" evidence="1">
    <location>
        <begin position="37"/>
        <end position="54"/>
    </location>
</feature>
<proteinExistence type="predicted"/>
<evidence type="ECO:0000259" key="2">
    <source>
        <dbReference type="Pfam" id="PF02517"/>
    </source>
</evidence>
<feature type="domain" description="CAAX prenyl protease 2/Lysostaphin resistance protein A-like" evidence="2">
    <location>
        <begin position="229"/>
        <end position="307"/>
    </location>
</feature>
<dbReference type="GO" id="GO:0004175">
    <property type="term" value="F:endopeptidase activity"/>
    <property type="evidence" value="ECO:0007669"/>
    <property type="project" value="UniProtKB-ARBA"/>
</dbReference>
<keyword evidence="4" id="KW-1185">Reference proteome</keyword>
<feature type="transmembrane region" description="Helical" evidence="1">
    <location>
        <begin position="364"/>
        <end position="386"/>
    </location>
</feature>
<evidence type="ECO:0000313" key="4">
    <source>
        <dbReference type="Proteomes" id="UP000753961"/>
    </source>
</evidence>
<dbReference type="GO" id="GO:0008237">
    <property type="term" value="F:metallopeptidase activity"/>
    <property type="evidence" value="ECO:0007669"/>
    <property type="project" value="UniProtKB-KW"/>
</dbReference>